<sequence>MYIIIIGCGKLGSTLAKELSITGYDVSVIDHDSEKLNVLGSGFNGSKFRGIEYDSDRLQEAGIKQADFVLAVTADDNINITVSLIAKKIYNVPRIIARVGDPSRKHIYDMLGIETICPTQLGVEILKRKISEKNVEVLAVIQPDTEIIELTVKKHKPCTVKCIEEKYNCILSGLMVADRFVFPENDELVPYGAKIICTIGKKDKEKIIASLAKEISR</sequence>
<dbReference type="SUPFAM" id="SSF51735">
    <property type="entry name" value="NAD(P)-binding Rossmann-fold domains"/>
    <property type="match status" value="1"/>
</dbReference>
<dbReference type="PROSITE" id="PS51201">
    <property type="entry name" value="RCK_N"/>
    <property type="match status" value="1"/>
</dbReference>
<proteinExistence type="predicted"/>
<dbReference type="InterPro" id="IPR050721">
    <property type="entry name" value="Trk_Ktr_HKT_K-transport"/>
</dbReference>
<dbReference type="RefSeq" id="WP_070370953.1">
    <property type="nucleotide sequence ID" value="NZ_JBCFAW010000002.1"/>
</dbReference>
<evidence type="ECO:0000259" key="5">
    <source>
        <dbReference type="PROSITE" id="PS51201"/>
    </source>
</evidence>
<evidence type="ECO:0000256" key="3">
    <source>
        <dbReference type="ARBA" id="ARBA00022958"/>
    </source>
</evidence>
<dbReference type="Pfam" id="PF02254">
    <property type="entry name" value="TrkA_N"/>
    <property type="match status" value="1"/>
</dbReference>
<dbReference type="EMBL" id="LKEU01000027">
    <property type="protein sequence ID" value="OFV71067.1"/>
    <property type="molecule type" value="Genomic_DNA"/>
</dbReference>
<dbReference type="Proteomes" id="UP000176244">
    <property type="component" value="Unassembled WGS sequence"/>
</dbReference>
<dbReference type="Gene3D" id="3.40.50.720">
    <property type="entry name" value="NAD(P)-binding Rossmann-like Domain"/>
    <property type="match status" value="1"/>
</dbReference>
<organism evidence="6 7">
    <name type="scientific">Acetobacterium wieringae</name>
    <dbReference type="NCBI Taxonomy" id="52694"/>
    <lineage>
        <taxon>Bacteria</taxon>
        <taxon>Bacillati</taxon>
        <taxon>Bacillota</taxon>
        <taxon>Clostridia</taxon>
        <taxon>Eubacteriales</taxon>
        <taxon>Eubacteriaceae</taxon>
        <taxon>Acetobacterium</taxon>
    </lineage>
</organism>
<feature type="domain" description="RCK N-terminal" evidence="5">
    <location>
        <begin position="1"/>
        <end position="117"/>
    </location>
</feature>
<keyword evidence="3" id="KW-0630">Potassium</keyword>
<dbReference type="OrthoDB" id="9775180at2"/>
<dbReference type="AlphaFoldDB" id="A0A1F2PIB4"/>
<reference evidence="6 7" key="1">
    <citation type="submission" date="2015-09" db="EMBL/GenBank/DDBJ databases">
        <title>Genome sequence of Acetobacterium wieringae DSM 1911.</title>
        <authorList>
            <person name="Poehlein A."/>
            <person name="Bengelsdorf F.R."/>
            <person name="Schiel-Bengelsdorf B."/>
            <person name="Duerre P."/>
            <person name="Daniel R."/>
        </authorList>
    </citation>
    <scope>NUCLEOTIDE SEQUENCE [LARGE SCALE GENOMIC DNA]</scope>
    <source>
        <strain evidence="6 7">DSM 1911</strain>
    </source>
</reference>
<comment type="caution">
    <text evidence="6">The sequence shown here is derived from an EMBL/GenBank/DDBJ whole genome shotgun (WGS) entry which is preliminary data.</text>
</comment>
<evidence type="ECO:0000313" key="7">
    <source>
        <dbReference type="Proteomes" id="UP000176244"/>
    </source>
</evidence>
<evidence type="ECO:0000313" key="6">
    <source>
        <dbReference type="EMBL" id="OFV71067.1"/>
    </source>
</evidence>
<evidence type="ECO:0000256" key="2">
    <source>
        <dbReference type="ARBA" id="ARBA00022538"/>
    </source>
</evidence>
<dbReference type="PANTHER" id="PTHR43833">
    <property type="entry name" value="POTASSIUM CHANNEL PROTEIN 2-RELATED-RELATED"/>
    <property type="match status" value="1"/>
</dbReference>
<dbReference type="GO" id="GO:0005886">
    <property type="term" value="C:plasma membrane"/>
    <property type="evidence" value="ECO:0007669"/>
    <property type="project" value="InterPro"/>
</dbReference>
<evidence type="ECO:0000256" key="1">
    <source>
        <dbReference type="ARBA" id="ARBA00022448"/>
    </source>
</evidence>
<evidence type="ECO:0000256" key="4">
    <source>
        <dbReference type="ARBA" id="ARBA00023065"/>
    </source>
</evidence>
<dbReference type="InterPro" id="IPR006036">
    <property type="entry name" value="K_uptake_TrkA"/>
</dbReference>
<keyword evidence="4" id="KW-0406">Ion transport</keyword>
<dbReference type="PRINTS" id="PR00335">
    <property type="entry name" value="KUPTAKETRKA"/>
</dbReference>
<dbReference type="InterPro" id="IPR036291">
    <property type="entry name" value="NAD(P)-bd_dom_sf"/>
</dbReference>
<dbReference type="GO" id="GO:0015079">
    <property type="term" value="F:potassium ion transmembrane transporter activity"/>
    <property type="evidence" value="ECO:0007669"/>
    <property type="project" value="InterPro"/>
</dbReference>
<dbReference type="InterPro" id="IPR003148">
    <property type="entry name" value="RCK_N"/>
</dbReference>
<name>A0A1F2PIB4_9FIRM</name>
<dbReference type="PANTHER" id="PTHR43833:SF5">
    <property type="entry name" value="TRK SYSTEM POTASSIUM UPTAKE PROTEIN TRKA"/>
    <property type="match status" value="1"/>
</dbReference>
<gene>
    <name evidence="6" type="primary">trkA_4</name>
    <name evidence="6" type="ORF">ACWI_16530</name>
</gene>
<accession>A0A1F2PIB4</accession>
<protein>
    <submittedName>
        <fullName evidence="6">Trk system potassium uptake protein TrkA</fullName>
    </submittedName>
</protein>
<keyword evidence="1" id="KW-0813">Transport</keyword>
<dbReference type="STRING" id="52694.ACWI_16530"/>
<keyword evidence="2" id="KW-0633">Potassium transport</keyword>